<feature type="signal peptide" evidence="1">
    <location>
        <begin position="1"/>
        <end position="21"/>
    </location>
</feature>
<feature type="chain" id="PRO_5008571064" evidence="1">
    <location>
        <begin position="22"/>
        <end position="169"/>
    </location>
</feature>
<name>A0A1B4V009_9GAMM</name>
<dbReference type="RefSeq" id="WP_096457397.1">
    <property type="nucleotide sequence ID" value="NZ_AP014936.1"/>
</dbReference>
<keyword evidence="3" id="KW-1185">Reference proteome</keyword>
<reference evidence="2 3" key="1">
    <citation type="submission" date="2015-08" db="EMBL/GenBank/DDBJ databases">
        <title>Complete genome sequence of Sulfurifustis variabilis.</title>
        <authorList>
            <person name="Miura A."/>
            <person name="Kojima H."/>
            <person name="Fukui M."/>
        </authorList>
    </citation>
    <scope>NUCLEOTIDE SEQUENCE [LARGE SCALE GENOMIC DNA]</scope>
    <source>
        <strain evidence="3">skN76</strain>
    </source>
</reference>
<dbReference type="PANTHER" id="PTHR37691">
    <property type="entry name" value="BLR3518 PROTEIN"/>
    <property type="match status" value="1"/>
</dbReference>
<dbReference type="PANTHER" id="PTHR37691:SF1">
    <property type="entry name" value="BLR3518 PROTEIN"/>
    <property type="match status" value="1"/>
</dbReference>
<proteinExistence type="predicted"/>
<organism evidence="2 3">
    <name type="scientific">Sulfurifustis variabilis</name>
    <dbReference type="NCBI Taxonomy" id="1675686"/>
    <lineage>
        <taxon>Bacteria</taxon>
        <taxon>Pseudomonadati</taxon>
        <taxon>Pseudomonadota</taxon>
        <taxon>Gammaproteobacteria</taxon>
        <taxon>Acidiferrobacterales</taxon>
        <taxon>Acidiferrobacteraceae</taxon>
        <taxon>Sulfurifustis</taxon>
    </lineage>
</organism>
<dbReference type="SUPFAM" id="SSF75169">
    <property type="entry name" value="DsrEFH-like"/>
    <property type="match status" value="1"/>
</dbReference>
<dbReference type="OrthoDB" id="14053at2"/>
<dbReference type="Proteomes" id="UP000218899">
    <property type="component" value="Chromosome"/>
</dbReference>
<dbReference type="InterPro" id="IPR027396">
    <property type="entry name" value="DsrEFH-like"/>
</dbReference>
<dbReference type="EMBL" id="AP014936">
    <property type="protein sequence ID" value="BAU46739.1"/>
    <property type="molecule type" value="Genomic_DNA"/>
</dbReference>
<dbReference type="InterPro" id="IPR003787">
    <property type="entry name" value="Sulphur_relay_DsrE/F-like"/>
</dbReference>
<sequence>MRNRTAAFVFPLFLVISAVLVGLRAAAAAEGGEPGAAKVVWHVDFGSPRRLSAMIQNVNNMVTTYQENLQDYDVRIVFLAAGIRFVTEDPLAKTPFAEDKALKARRGELIQRLQQLRQLHNVKLELCEITREAIGLRKEKVIEGVEPVRSGVVRIAELQSQGFAYLKIE</sequence>
<dbReference type="Gene3D" id="3.40.1260.10">
    <property type="entry name" value="DsrEFH-like"/>
    <property type="match status" value="1"/>
</dbReference>
<dbReference type="KEGG" id="sva:SVA_0157"/>
<protein>
    <submittedName>
        <fullName evidence="2">Uncharacterized protein</fullName>
    </submittedName>
</protein>
<evidence type="ECO:0000313" key="2">
    <source>
        <dbReference type="EMBL" id="BAU46739.1"/>
    </source>
</evidence>
<accession>A0A1B4V009</accession>
<evidence type="ECO:0000256" key="1">
    <source>
        <dbReference type="SAM" id="SignalP"/>
    </source>
</evidence>
<keyword evidence="1" id="KW-0732">Signal</keyword>
<gene>
    <name evidence="2" type="ORF">SVA_0157</name>
</gene>
<dbReference type="Pfam" id="PF02635">
    <property type="entry name" value="DsrE"/>
    <property type="match status" value="1"/>
</dbReference>
<evidence type="ECO:0000313" key="3">
    <source>
        <dbReference type="Proteomes" id="UP000218899"/>
    </source>
</evidence>
<dbReference type="AlphaFoldDB" id="A0A1B4V009"/>